<evidence type="ECO:0000313" key="1">
    <source>
        <dbReference type="EMBL" id="MBE9042242.1"/>
    </source>
</evidence>
<dbReference type="EMBL" id="JADEXN010000322">
    <property type="protein sequence ID" value="MBE9042242.1"/>
    <property type="molecule type" value="Genomic_DNA"/>
</dbReference>
<evidence type="ECO:0000313" key="2">
    <source>
        <dbReference type="Proteomes" id="UP000621799"/>
    </source>
</evidence>
<gene>
    <name evidence="1" type="ORF">IQ235_15800</name>
</gene>
<proteinExistence type="predicted"/>
<organism evidence="1 2">
    <name type="scientific">Zarconia navalis LEGE 11467</name>
    <dbReference type="NCBI Taxonomy" id="1828826"/>
    <lineage>
        <taxon>Bacteria</taxon>
        <taxon>Bacillati</taxon>
        <taxon>Cyanobacteriota</taxon>
        <taxon>Cyanophyceae</taxon>
        <taxon>Oscillatoriophycideae</taxon>
        <taxon>Oscillatoriales</taxon>
        <taxon>Oscillatoriales incertae sedis</taxon>
        <taxon>Zarconia</taxon>
        <taxon>Zarconia navalis</taxon>
    </lineage>
</organism>
<name>A0A928W0H6_9CYAN</name>
<protein>
    <submittedName>
        <fullName evidence="1">Uncharacterized protein</fullName>
    </submittedName>
</protein>
<dbReference type="AlphaFoldDB" id="A0A928W0H6"/>
<keyword evidence="2" id="KW-1185">Reference proteome</keyword>
<sequence>MAYSDFSLNRVKKVFGLTEKSVSLFGDVAPLEPSHWIQETLSYSLKLALSSSSEKARSEFIIAPILIELERHNSSKISIYSGESLDVDDARGLKGECDFILSKGPVSLTMQPPIISLVEAKKSDIKGGLGQCIAQMLGAQRFNELEGSEIAAIYGCVTTGEDWQFLKLEKSCILVDDRRYYINELEKLLGIFQWIVDSYNF</sequence>
<dbReference type="RefSeq" id="WP_264322413.1">
    <property type="nucleotide sequence ID" value="NZ_JADEXN010000322.1"/>
</dbReference>
<comment type="caution">
    <text evidence="1">The sequence shown here is derived from an EMBL/GenBank/DDBJ whole genome shotgun (WGS) entry which is preliminary data.</text>
</comment>
<accession>A0A928W0H6</accession>
<dbReference type="Proteomes" id="UP000621799">
    <property type="component" value="Unassembled WGS sequence"/>
</dbReference>
<reference evidence="1" key="1">
    <citation type="submission" date="2020-10" db="EMBL/GenBank/DDBJ databases">
        <authorList>
            <person name="Castelo-Branco R."/>
            <person name="Eusebio N."/>
            <person name="Adriana R."/>
            <person name="Vieira A."/>
            <person name="Brugerolle De Fraissinette N."/>
            <person name="Rezende De Castro R."/>
            <person name="Schneider M.P."/>
            <person name="Vasconcelos V."/>
            <person name="Leao P.N."/>
        </authorList>
    </citation>
    <scope>NUCLEOTIDE SEQUENCE</scope>
    <source>
        <strain evidence="1">LEGE 11467</strain>
    </source>
</reference>